<name>H0E4V2_9ACTN</name>
<proteinExistence type="predicted"/>
<gene>
    <name evidence="2" type="ORF">PAI11_18330</name>
</gene>
<evidence type="ECO:0008006" key="4">
    <source>
        <dbReference type="Google" id="ProtNLM"/>
    </source>
</evidence>
<evidence type="ECO:0000313" key="2">
    <source>
        <dbReference type="EMBL" id="EHN11289.1"/>
    </source>
</evidence>
<dbReference type="Proteomes" id="UP000005143">
    <property type="component" value="Unassembled WGS sequence"/>
</dbReference>
<sequence length="576" mass="63146">MRRDITKPSSGSIGGQLNTVSRKWTNRRDTIPVTVRASDSHSGVARVALSAQRVGSGRTIDLGTATPPCDRGCKTTSSTVPVDLSRLDRDGRYRLRLQVTDRAGNQRSFTVGPQLKIDRGAPRPIGPAPTYTVRNDGSVRVLFTPSRDPQPGSGRIRLYMVRYYPAPTTDAPLAPATARFARIRVASARAATTKESRFRKSRSRAITFHPAKDGIDTDRPVALVELDDTSGVFAPPEQADGEQGVPGERRATPRFLTEQELWKLQGLDKVENAGKLLANAPKTAPVLRPVLRGLVKGVGRSAILALVGSLVFPESTGCDARPTPGMFNSQARTAFDAARAAISRAASAPAGRNTTIRRSVARARKLFRALQPAIDTQIRLYGDPCDRAGKVGQAGKDAISPALQASYRHLNDLSVQKQRADARKWAKARSRRQTVPETHCRDARKLEGRWSKSSGYVVYWSPAPPPDASVRYVGISRSLRSRCSKHPEYRRFGLTTLKLPHLTSEEAHNVEEALIAHWGHGREGGQLLGNKIHSIRPERPEYCTRLLRGQSLLVLFGYGRYASAHFTRTKRCIGVG</sequence>
<reference evidence="2 3" key="1">
    <citation type="journal article" date="2013" name="Biodegradation">
        <title>Quantitative proteomic analysis of ibuprofen-degrading Patulibacter sp. strain I11.</title>
        <authorList>
            <person name="Almeida B."/>
            <person name="Kjeldal H."/>
            <person name="Lolas I."/>
            <person name="Knudsen A.D."/>
            <person name="Carvalho G."/>
            <person name="Nielsen K.L."/>
            <person name="Barreto Crespo M.T."/>
            <person name="Stensballe A."/>
            <person name="Nielsen J.L."/>
        </authorList>
    </citation>
    <scope>NUCLEOTIDE SEQUENCE [LARGE SCALE GENOMIC DNA]</scope>
    <source>
        <strain evidence="2 3">I11</strain>
    </source>
</reference>
<comment type="caution">
    <text evidence="2">The sequence shown here is derived from an EMBL/GenBank/DDBJ whole genome shotgun (WGS) entry which is preliminary data.</text>
</comment>
<accession>H0E4V2</accession>
<feature type="compositionally biased region" description="Polar residues" evidence="1">
    <location>
        <begin position="7"/>
        <end position="23"/>
    </location>
</feature>
<dbReference type="AlphaFoldDB" id="H0E4V2"/>
<organism evidence="2 3">
    <name type="scientific">Patulibacter medicamentivorans</name>
    <dbReference type="NCBI Taxonomy" id="1097667"/>
    <lineage>
        <taxon>Bacteria</taxon>
        <taxon>Bacillati</taxon>
        <taxon>Actinomycetota</taxon>
        <taxon>Thermoleophilia</taxon>
        <taxon>Solirubrobacterales</taxon>
        <taxon>Patulibacteraceae</taxon>
        <taxon>Patulibacter</taxon>
    </lineage>
</organism>
<dbReference type="EMBL" id="AGUD01000121">
    <property type="protein sequence ID" value="EHN11289.1"/>
    <property type="molecule type" value="Genomic_DNA"/>
</dbReference>
<protein>
    <recommendedName>
        <fullName evidence="4">GIY-YIG domain-containing protein</fullName>
    </recommendedName>
</protein>
<evidence type="ECO:0000313" key="3">
    <source>
        <dbReference type="Proteomes" id="UP000005143"/>
    </source>
</evidence>
<keyword evidence="3" id="KW-1185">Reference proteome</keyword>
<evidence type="ECO:0000256" key="1">
    <source>
        <dbReference type="SAM" id="MobiDB-lite"/>
    </source>
</evidence>
<feature type="region of interest" description="Disordered" evidence="1">
    <location>
        <begin position="1"/>
        <end position="25"/>
    </location>
</feature>